<dbReference type="AlphaFoldDB" id="A0AAE3HNC4"/>
<evidence type="ECO:0000256" key="1">
    <source>
        <dbReference type="SAM" id="MobiDB-lite"/>
    </source>
</evidence>
<evidence type="ECO:0000313" key="3">
    <source>
        <dbReference type="EMBL" id="MCS3904456.1"/>
    </source>
</evidence>
<dbReference type="EMBL" id="JANUCT010000023">
    <property type="protein sequence ID" value="MCS3904456.1"/>
    <property type="molecule type" value="Genomic_DNA"/>
</dbReference>
<gene>
    <name evidence="3" type="ORF">J2T55_002492</name>
</gene>
<sequence>MIKPTTLLFGTLILAASQLAFAQDSDDSDAAGGQPRQLTPAEKDLLMPGHMDNIDEPVRLRYEFEKTGTYEDGFEDKVTMDVEEFHDDGTVSVDLQFFTGPREATFVQPHNEENISLNTVLFIYLQGDVYEMTRLTERKPQLNAYFNKRIRWALADDYKSEKVKVTFQGEEVEATRYSITPYADDPNRADYDKFADKRYEFIVSDVIPGKLYQIHTVVPNNVEEGAPPLIEETLTIASVEPLKEKTVSAD</sequence>
<evidence type="ECO:0000313" key="4">
    <source>
        <dbReference type="Proteomes" id="UP001204445"/>
    </source>
</evidence>
<feature type="signal peptide" evidence="2">
    <location>
        <begin position="1"/>
        <end position="22"/>
    </location>
</feature>
<accession>A0AAE3HNC4</accession>
<comment type="caution">
    <text evidence="3">The sequence shown here is derived from an EMBL/GenBank/DDBJ whole genome shotgun (WGS) entry which is preliminary data.</text>
</comment>
<evidence type="ECO:0000256" key="2">
    <source>
        <dbReference type="SAM" id="SignalP"/>
    </source>
</evidence>
<protein>
    <submittedName>
        <fullName evidence="3">Uncharacterized protein</fullName>
    </submittedName>
</protein>
<keyword evidence="2" id="KW-0732">Signal</keyword>
<dbReference type="RefSeq" id="WP_259057448.1">
    <property type="nucleotide sequence ID" value="NZ_JANUCT010000023.1"/>
</dbReference>
<dbReference type="Proteomes" id="UP001204445">
    <property type="component" value="Unassembled WGS sequence"/>
</dbReference>
<feature type="chain" id="PRO_5042013689" evidence="2">
    <location>
        <begin position="23"/>
        <end position="250"/>
    </location>
</feature>
<keyword evidence="4" id="KW-1185">Reference proteome</keyword>
<organism evidence="3 4">
    <name type="scientific">Methylohalomonas lacus</name>
    <dbReference type="NCBI Taxonomy" id="398773"/>
    <lineage>
        <taxon>Bacteria</taxon>
        <taxon>Pseudomonadati</taxon>
        <taxon>Pseudomonadota</taxon>
        <taxon>Gammaproteobacteria</taxon>
        <taxon>Methylohalomonadales</taxon>
        <taxon>Methylohalomonadaceae</taxon>
        <taxon>Methylohalomonas</taxon>
    </lineage>
</organism>
<name>A0AAE3HNC4_9GAMM</name>
<reference evidence="3" key="1">
    <citation type="submission" date="2022-08" db="EMBL/GenBank/DDBJ databases">
        <title>Genomic Encyclopedia of Type Strains, Phase III (KMG-III): the genomes of soil and plant-associated and newly described type strains.</title>
        <authorList>
            <person name="Whitman W."/>
        </authorList>
    </citation>
    <scope>NUCLEOTIDE SEQUENCE</scope>
    <source>
        <strain evidence="3">HMT 1</strain>
    </source>
</reference>
<proteinExistence type="predicted"/>
<feature type="region of interest" description="Disordered" evidence="1">
    <location>
        <begin position="25"/>
        <end position="50"/>
    </location>
</feature>